<feature type="domain" description="AMP-activated protein kinase glycogen-binding" evidence="1">
    <location>
        <begin position="44"/>
        <end position="86"/>
    </location>
</feature>
<sequence length="112" mass="12920">MIVRFPHFQLLVPPLQIGDTPPTFNHIWINDPHDSLDAPQEQGIPTLITWTFGGNIVAVQGSWDNWTSRRYCRGQERTTPFSWCFHLVYISTSLLWTVSVVPRTPTNMDEHS</sequence>
<dbReference type="EMBL" id="JADFTS010000005">
    <property type="protein sequence ID" value="KAF9607263.1"/>
    <property type="molecule type" value="Genomic_DNA"/>
</dbReference>
<dbReference type="InterPro" id="IPR043554">
    <property type="entry name" value="KINB"/>
</dbReference>
<accession>A0A835HZK1</accession>
<dbReference type="InterPro" id="IPR032640">
    <property type="entry name" value="AMPK1_CBM"/>
</dbReference>
<dbReference type="AlphaFoldDB" id="A0A835HZK1"/>
<gene>
    <name evidence="2" type="ORF">IFM89_033470</name>
</gene>
<dbReference type="Pfam" id="PF16561">
    <property type="entry name" value="AMPK1_CBM"/>
    <property type="match status" value="1"/>
</dbReference>
<dbReference type="PANTHER" id="PTHR46316:SF9">
    <property type="entry name" value="SNF1-RELATED PROTEIN KINASE REGULATORY SUBUNIT BETA-1"/>
    <property type="match status" value="1"/>
</dbReference>
<evidence type="ECO:0000259" key="1">
    <source>
        <dbReference type="Pfam" id="PF16561"/>
    </source>
</evidence>
<keyword evidence="3" id="KW-1185">Reference proteome</keyword>
<evidence type="ECO:0000313" key="2">
    <source>
        <dbReference type="EMBL" id="KAF9607263.1"/>
    </source>
</evidence>
<reference evidence="2 3" key="1">
    <citation type="submission" date="2020-10" db="EMBL/GenBank/DDBJ databases">
        <title>The Coptis chinensis genome and diversification of protoberbering-type alkaloids.</title>
        <authorList>
            <person name="Wang B."/>
            <person name="Shu S."/>
            <person name="Song C."/>
            <person name="Liu Y."/>
        </authorList>
    </citation>
    <scope>NUCLEOTIDE SEQUENCE [LARGE SCALE GENOMIC DNA]</scope>
    <source>
        <strain evidence="2">HL-2020</strain>
        <tissue evidence="2">Leaf</tissue>
    </source>
</reference>
<proteinExistence type="predicted"/>
<comment type="caution">
    <text evidence="2">The sequence shown here is derived from an EMBL/GenBank/DDBJ whole genome shotgun (WGS) entry which is preliminary data.</text>
</comment>
<dbReference type="OrthoDB" id="531008at2759"/>
<protein>
    <recommendedName>
        <fullName evidence="1">AMP-activated protein kinase glycogen-binding domain-containing protein</fullName>
    </recommendedName>
</protein>
<name>A0A835HZK1_9MAGN</name>
<dbReference type="PANTHER" id="PTHR46316">
    <property type="entry name" value="SNF1-RELATED PROTEIN KINASE REGULATORY SUBUNIT BETA-1"/>
    <property type="match status" value="1"/>
</dbReference>
<dbReference type="Proteomes" id="UP000631114">
    <property type="component" value="Unassembled WGS sequence"/>
</dbReference>
<evidence type="ECO:0000313" key="3">
    <source>
        <dbReference type="Proteomes" id="UP000631114"/>
    </source>
</evidence>
<organism evidence="2 3">
    <name type="scientific">Coptis chinensis</name>
    <dbReference type="NCBI Taxonomy" id="261450"/>
    <lineage>
        <taxon>Eukaryota</taxon>
        <taxon>Viridiplantae</taxon>
        <taxon>Streptophyta</taxon>
        <taxon>Embryophyta</taxon>
        <taxon>Tracheophyta</taxon>
        <taxon>Spermatophyta</taxon>
        <taxon>Magnoliopsida</taxon>
        <taxon>Ranunculales</taxon>
        <taxon>Ranunculaceae</taxon>
        <taxon>Coptidoideae</taxon>
        <taxon>Coptis</taxon>
    </lineage>
</organism>